<dbReference type="SUPFAM" id="SSF51695">
    <property type="entry name" value="PLC-like phosphodiesterases"/>
    <property type="match status" value="1"/>
</dbReference>
<organism evidence="1 2">
    <name type="scientific">Pelusios castaneus</name>
    <name type="common">West African mud turtle</name>
    <dbReference type="NCBI Taxonomy" id="367368"/>
    <lineage>
        <taxon>Eukaryota</taxon>
        <taxon>Metazoa</taxon>
        <taxon>Chordata</taxon>
        <taxon>Craniata</taxon>
        <taxon>Vertebrata</taxon>
        <taxon>Euteleostomi</taxon>
        <taxon>Archelosauria</taxon>
        <taxon>Testudinata</taxon>
        <taxon>Testudines</taxon>
        <taxon>Pleurodira</taxon>
        <taxon>Pelomedusidae</taxon>
        <taxon>Pelusios</taxon>
    </lineage>
</organism>
<dbReference type="PANTHER" id="PTHR13593:SF24">
    <property type="entry name" value="PI-PLC X DOMAIN-CONTAINING PROTEIN 1"/>
    <property type="match status" value="1"/>
</dbReference>
<reference evidence="1" key="2">
    <citation type="submission" date="2025-09" db="UniProtKB">
        <authorList>
            <consortium name="Ensembl"/>
        </authorList>
    </citation>
    <scope>IDENTIFICATION</scope>
</reference>
<protein>
    <submittedName>
        <fullName evidence="1">Phosphatidylinositol specific phospholipase C X domain containing 1</fullName>
    </submittedName>
</protein>
<evidence type="ECO:0000313" key="2">
    <source>
        <dbReference type="Proteomes" id="UP000694393"/>
    </source>
</evidence>
<accession>A0A8C8RT94</accession>
<dbReference type="InterPro" id="IPR017946">
    <property type="entry name" value="PLC-like_Pdiesterase_TIM-brl"/>
</dbReference>
<keyword evidence="2" id="KW-1185">Reference proteome</keyword>
<dbReference type="PANTHER" id="PTHR13593">
    <property type="match status" value="1"/>
</dbReference>
<dbReference type="AlphaFoldDB" id="A0A8C8RT94"/>
<evidence type="ECO:0000313" key="1">
    <source>
        <dbReference type="Ensembl" id="ENSPCEP00000010527.1"/>
    </source>
</evidence>
<dbReference type="GO" id="GO:0006629">
    <property type="term" value="P:lipid metabolic process"/>
    <property type="evidence" value="ECO:0007669"/>
    <property type="project" value="InterPro"/>
</dbReference>
<dbReference type="Ensembl" id="ENSPCET00000010878.1">
    <property type="protein sequence ID" value="ENSPCEP00000010527.1"/>
    <property type="gene ID" value="ENSPCEG00000008349.1"/>
</dbReference>
<dbReference type="Gene3D" id="3.20.20.190">
    <property type="entry name" value="Phosphatidylinositol (PI) phosphodiesterase"/>
    <property type="match status" value="1"/>
</dbReference>
<dbReference type="InterPro" id="IPR051057">
    <property type="entry name" value="PI-PLC_domain"/>
</dbReference>
<dbReference type="Pfam" id="PF26146">
    <property type="entry name" value="PI-PLC_X"/>
    <property type="match status" value="1"/>
</dbReference>
<dbReference type="PROSITE" id="PS50007">
    <property type="entry name" value="PIPLC_X_DOMAIN"/>
    <property type="match status" value="1"/>
</dbReference>
<sequence length="198" mass="23220">MEATSKRPIQLRHKNAQWMSQLPENLWDVPLPNLSLPGSHDTMTYCLDKKSPISVNESKLLQFVDKYMPCIIHPVVLKWSKTQVLSVLEQLDAGIRYLDFRIAHKPNDPSMNLYFVHMVYTTAVVEDILKEISKWLQTHTREVIILACRNFDGLTKELHDHFVSCIKRIFHSKMCPKDFFGFFLKSDIRYKGFEHLNN</sequence>
<dbReference type="Proteomes" id="UP000694393">
    <property type="component" value="Unplaced"/>
</dbReference>
<proteinExistence type="predicted"/>
<reference evidence="1" key="1">
    <citation type="submission" date="2025-08" db="UniProtKB">
        <authorList>
            <consortium name="Ensembl"/>
        </authorList>
    </citation>
    <scope>IDENTIFICATION</scope>
</reference>
<name>A0A8C8RT94_9SAUR</name>
<dbReference type="GO" id="GO:0008081">
    <property type="term" value="F:phosphoric diester hydrolase activity"/>
    <property type="evidence" value="ECO:0007669"/>
    <property type="project" value="InterPro"/>
</dbReference>